<feature type="compositionally biased region" description="Basic and acidic residues" evidence="1">
    <location>
        <begin position="157"/>
        <end position="170"/>
    </location>
</feature>
<organism evidence="2 3">
    <name type="scientific">Exophiala mesophila</name>
    <name type="common">Black yeast-like fungus</name>
    <dbReference type="NCBI Taxonomy" id="212818"/>
    <lineage>
        <taxon>Eukaryota</taxon>
        <taxon>Fungi</taxon>
        <taxon>Dikarya</taxon>
        <taxon>Ascomycota</taxon>
        <taxon>Pezizomycotina</taxon>
        <taxon>Eurotiomycetes</taxon>
        <taxon>Chaetothyriomycetidae</taxon>
        <taxon>Chaetothyriales</taxon>
        <taxon>Herpotrichiellaceae</taxon>
        <taxon>Exophiala</taxon>
    </lineage>
</organism>
<proteinExistence type="predicted"/>
<feature type="compositionally biased region" description="Basic and acidic residues" evidence="1">
    <location>
        <begin position="139"/>
        <end position="149"/>
    </location>
</feature>
<dbReference type="OrthoDB" id="4590707at2759"/>
<feature type="region of interest" description="Disordered" evidence="1">
    <location>
        <begin position="69"/>
        <end position="207"/>
    </location>
</feature>
<accession>A0A438NHB5</accession>
<dbReference type="Proteomes" id="UP000288859">
    <property type="component" value="Unassembled WGS sequence"/>
</dbReference>
<name>A0A438NHB5_EXOME</name>
<evidence type="ECO:0000313" key="3">
    <source>
        <dbReference type="Proteomes" id="UP000288859"/>
    </source>
</evidence>
<feature type="compositionally biased region" description="Basic and acidic residues" evidence="1">
    <location>
        <begin position="75"/>
        <end position="95"/>
    </location>
</feature>
<evidence type="ECO:0000256" key="1">
    <source>
        <dbReference type="SAM" id="MobiDB-lite"/>
    </source>
</evidence>
<reference evidence="2 3" key="1">
    <citation type="submission" date="2017-03" db="EMBL/GenBank/DDBJ databases">
        <title>Genomes of endolithic fungi from Antarctica.</title>
        <authorList>
            <person name="Coleine C."/>
            <person name="Masonjones S."/>
            <person name="Stajich J.E."/>
        </authorList>
    </citation>
    <scope>NUCLEOTIDE SEQUENCE [LARGE SCALE GENOMIC DNA]</scope>
    <source>
        <strain evidence="2 3">CCFEE 6314</strain>
    </source>
</reference>
<dbReference type="AlphaFoldDB" id="A0A438NHB5"/>
<feature type="compositionally biased region" description="Acidic residues" evidence="1">
    <location>
        <begin position="96"/>
        <end position="106"/>
    </location>
</feature>
<comment type="caution">
    <text evidence="2">The sequence shown here is derived from an EMBL/GenBank/DDBJ whole genome shotgun (WGS) entry which is preliminary data.</text>
</comment>
<evidence type="ECO:0000313" key="2">
    <source>
        <dbReference type="EMBL" id="RVX75106.1"/>
    </source>
</evidence>
<protein>
    <submittedName>
        <fullName evidence="2">Uncharacterized protein</fullName>
    </submittedName>
</protein>
<gene>
    <name evidence="2" type="ORF">B0A52_01383</name>
</gene>
<sequence length="207" mass="22023">MVLPRASVLRGSLRAATFKRAGIQARTSLRGVGQRSYASGHEAKKGSDIPWLIGSIVFTVPAASWLYAQGPTPSEHGHGHDAHKEESAEEAKEESSGEEEKDESSEESQAASDEAEKTDDSEDDSEKKAPGTVPDDAETESKGEKDAKSDVTGAKNPKLDDPSKSKKSEGVPESAKIHGTVDTSRPTKGKKGDSSSEEGESKEDKEE</sequence>
<dbReference type="EMBL" id="NAJM01000003">
    <property type="protein sequence ID" value="RVX75106.1"/>
    <property type="molecule type" value="Genomic_DNA"/>
</dbReference>
<dbReference type="VEuPathDB" id="FungiDB:PV10_04619"/>